<evidence type="ECO:0000259" key="5">
    <source>
        <dbReference type="PROSITE" id="PS50893"/>
    </source>
</evidence>
<dbReference type="EMBL" id="JBHUDD010000027">
    <property type="protein sequence ID" value="MFD1508480.1"/>
    <property type="molecule type" value="Genomic_DNA"/>
</dbReference>
<evidence type="ECO:0000256" key="2">
    <source>
        <dbReference type="ARBA" id="ARBA00022448"/>
    </source>
</evidence>
<comment type="similarity">
    <text evidence="1">Belongs to the ABC transporter superfamily.</text>
</comment>
<evidence type="ECO:0000256" key="3">
    <source>
        <dbReference type="ARBA" id="ARBA00022741"/>
    </source>
</evidence>
<gene>
    <name evidence="6" type="ORF">ACFTOW_03565</name>
</gene>
<organism evidence="6 7">
    <name type="scientific">Lacimonas salitolerans</name>
    <dbReference type="NCBI Taxonomy" id="1323750"/>
    <lineage>
        <taxon>Bacteria</taxon>
        <taxon>Pseudomonadati</taxon>
        <taxon>Pseudomonadota</taxon>
        <taxon>Alphaproteobacteria</taxon>
        <taxon>Rhodobacterales</taxon>
        <taxon>Paracoccaceae</taxon>
        <taxon>Lacimonas</taxon>
    </lineage>
</organism>
<protein>
    <submittedName>
        <fullName evidence="6">ABC transporter ATP-binding protein</fullName>
    </submittedName>
</protein>
<keyword evidence="4 6" id="KW-0067">ATP-binding</keyword>
<evidence type="ECO:0000256" key="4">
    <source>
        <dbReference type="ARBA" id="ARBA00022840"/>
    </source>
</evidence>
<keyword evidence="3" id="KW-0547">Nucleotide-binding</keyword>
<dbReference type="Proteomes" id="UP001597186">
    <property type="component" value="Unassembled WGS sequence"/>
</dbReference>
<dbReference type="SMART" id="SM00382">
    <property type="entry name" value="AAA"/>
    <property type="match status" value="1"/>
</dbReference>
<reference evidence="7" key="1">
    <citation type="journal article" date="2019" name="Int. J. Syst. Evol. Microbiol.">
        <title>The Global Catalogue of Microorganisms (GCM) 10K type strain sequencing project: providing services to taxonomists for standard genome sequencing and annotation.</title>
        <authorList>
            <consortium name="The Broad Institute Genomics Platform"/>
            <consortium name="The Broad Institute Genome Sequencing Center for Infectious Disease"/>
            <person name="Wu L."/>
            <person name="Ma J."/>
        </authorList>
    </citation>
    <scope>NUCLEOTIDE SEQUENCE [LARGE SCALE GENOMIC DNA]</scope>
    <source>
        <strain evidence="7">CGMCC 1.12477</strain>
    </source>
</reference>
<dbReference type="PROSITE" id="PS00211">
    <property type="entry name" value="ABC_TRANSPORTER_1"/>
    <property type="match status" value="1"/>
</dbReference>
<evidence type="ECO:0000256" key="1">
    <source>
        <dbReference type="ARBA" id="ARBA00005417"/>
    </source>
</evidence>
<dbReference type="Pfam" id="PF08402">
    <property type="entry name" value="TOBE_2"/>
    <property type="match status" value="1"/>
</dbReference>
<comment type="caution">
    <text evidence="6">The sequence shown here is derived from an EMBL/GenBank/DDBJ whole genome shotgun (WGS) entry which is preliminary data.</text>
</comment>
<keyword evidence="2" id="KW-0813">Transport</keyword>
<dbReference type="PROSITE" id="PS50893">
    <property type="entry name" value="ABC_TRANSPORTER_2"/>
    <property type="match status" value="1"/>
</dbReference>
<dbReference type="InterPro" id="IPR017871">
    <property type="entry name" value="ABC_transporter-like_CS"/>
</dbReference>
<dbReference type="InterPro" id="IPR012340">
    <property type="entry name" value="NA-bd_OB-fold"/>
</dbReference>
<feature type="domain" description="ABC transporter" evidence="5">
    <location>
        <begin position="14"/>
        <end position="244"/>
    </location>
</feature>
<name>A0ABW4ECE4_9RHOB</name>
<sequence length="386" mass="40153">MTQAMTQGAAGRAVRLDGIVKRWGDTTALDGVSVDVAPGSFTALLGPSGCGKSTLLRIVAGLEAASAGRVLIGGADVTKRPADKRDLSMVFQSYALFPHLSVAENIIFGLRTRGVKRAERQDRLERVASLLGLSDLLDRKPAALSGGQQQRVALGRAVIAKRSICLMDEPLSNLDAKLRQTMRTELRALQRELGFTMIYVTHDQVEAITMADQVVLMNAGRVEQAASPEALYERPATTFAARFIGTPPMNLIPAAALGQAGAVLEQALGASVLVGIRPEAMHPAAGPTNGPAALTMTVTGAEYLGADALVQGRIGDAPVLMRVPGHAMPAPGGTAAIAVAADDFHLFDAGTGARVTVPDPVSLLARTGLPVATPGADAPVLNQRTP</sequence>
<dbReference type="PANTHER" id="PTHR43875">
    <property type="entry name" value="MALTODEXTRIN IMPORT ATP-BINDING PROTEIN MSMX"/>
    <property type="match status" value="1"/>
</dbReference>
<dbReference type="InterPro" id="IPR003439">
    <property type="entry name" value="ABC_transporter-like_ATP-bd"/>
</dbReference>
<dbReference type="SUPFAM" id="SSF52540">
    <property type="entry name" value="P-loop containing nucleoside triphosphate hydrolases"/>
    <property type="match status" value="1"/>
</dbReference>
<dbReference type="Gene3D" id="2.40.50.140">
    <property type="entry name" value="Nucleic acid-binding proteins"/>
    <property type="match status" value="1"/>
</dbReference>
<accession>A0ABW4ECE4</accession>
<dbReference type="RefSeq" id="WP_379913127.1">
    <property type="nucleotide sequence ID" value="NZ_JBHUDD010000027.1"/>
</dbReference>
<dbReference type="InterPro" id="IPR008995">
    <property type="entry name" value="Mo/tungstate-bd_C_term_dom"/>
</dbReference>
<dbReference type="InterPro" id="IPR027417">
    <property type="entry name" value="P-loop_NTPase"/>
</dbReference>
<dbReference type="InterPro" id="IPR013611">
    <property type="entry name" value="Transp-assoc_OB_typ2"/>
</dbReference>
<dbReference type="Gene3D" id="3.40.50.300">
    <property type="entry name" value="P-loop containing nucleotide triphosphate hydrolases"/>
    <property type="match status" value="1"/>
</dbReference>
<dbReference type="InterPro" id="IPR003593">
    <property type="entry name" value="AAA+_ATPase"/>
</dbReference>
<dbReference type="GO" id="GO:0005524">
    <property type="term" value="F:ATP binding"/>
    <property type="evidence" value="ECO:0007669"/>
    <property type="project" value="UniProtKB-KW"/>
</dbReference>
<evidence type="ECO:0000313" key="7">
    <source>
        <dbReference type="Proteomes" id="UP001597186"/>
    </source>
</evidence>
<dbReference type="PANTHER" id="PTHR43875:SF14">
    <property type="entry name" value="ABC TRANSPORTER ATP-BINDING PROTEIN"/>
    <property type="match status" value="1"/>
</dbReference>
<dbReference type="Pfam" id="PF00005">
    <property type="entry name" value="ABC_tran"/>
    <property type="match status" value="1"/>
</dbReference>
<proteinExistence type="inferred from homology"/>
<dbReference type="InterPro" id="IPR047641">
    <property type="entry name" value="ABC_transpr_MalK/UgpC-like"/>
</dbReference>
<dbReference type="SUPFAM" id="SSF50331">
    <property type="entry name" value="MOP-like"/>
    <property type="match status" value="1"/>
</dbReference>
<evidence type="ECO:0000313" key="6">
    <source>
        <dbReference type="EMBL" id="MFD1508480.1"/>
    </source>
</evidence>
<dbReference type="Gene3D" id="2.40.50.100">
    <property type="match status" value="1"/>
</dbReference>
<keyword evidence="7" id="KW-1185">Reference proteome</keyword>